<accession>A0ACB8SKZ3</accession>
<dbReference type="EMBL" id="MU277253">
    <property type="protein sequence ID" value="KAI0057059.1"/>
    <property type="molecule type" value="Genomic_DNA"/>
</dbReference>
<organism evidence="1 2">
    <name type="scientific">Artomyces pyxidatus</name>
    <dbReference type="NCBI Taxonomy" id="48021"/>
    <lineage>
        <taxon>Eukaryota</taxon>
        <taxon>Fungi</taxon>
        <taxon>Dikarya</taxon>
        <taxon>Basidiomycota</taxon>
        <taxon>Agaricomycotina</taxon>
        <taxon>Agaricomycetes</taxon>
        <taxon>Russulales</taxon>
        <taxon>Auriscalpiaceae</taxon>
        <taxon>Artomyces</taxon>
    </lineage>
</organism>
<dbReference type="Proteomes" id="UP000814140">
    <property type="component" value="Unassembled WGS sequence"/>
</dbReference>
<name>A0ACB8SKZ3_9AGAM</name>
<gene>
    <name evidence="1" type="ORF">BV25DRAFT_1466724</name>
</gene>
<sequence>MYCLRAPVYLAAMMLTLVVSVQALPVAEGALRISCCVGGILMTVASGSRRTRSHLVLAQAFSPVRGGLSIGAYCR</sequence>
<evidence type="ECO:0000313" key="1">
    <source>
        <dbReference type="EMBL" id="KAI0057059.1"/>
    </source>
</evidence>
<proteinExistence type="predicted"/>
<evidence type="ECO:0000313" key="2">
    <source>
        <dbReference type="Proteomes" id="UP000814140"/>
    </source>
</evidence>
<reference evidence="1" key="2">
    <citation type="journal article" date="2022" name="New Phytol.">
        <title>Evolutionary transition to the ectomycorrhizal habit in the genomes of a hyperdiverse lineage of mushroom-forming fungi.</title>
        <authorList>
            <person name="Looney B."/>
            <person name="Miyauchi S."/>
            <person name="Morin E."/>
            <person name="Drula E."/>
            <person name="Courty P.E."/>
            <person name="Kohler A."/>
            <person name="Kuo A."/>
            <person name="LaButti K."/>
            <person name="Pangilinan J."/>
            <person name="Lipzen A."/>
            <person name="Riley R."/>
            <person name="Andreopoulos W."/>
            <person name="He G."/>
            <person name="Johnson J."/>
            <person name="Nolan M."/>
            <person name="Tritt A."/>
            <person name="Barry K.W."/>
            <person name="Grigoriev I.V."/>
            <person name="Nagy L.G."/>
            <person name="Hibbett D."/>
            <person name="Henrissat B."/>
            <person name="Matheny P.B."/>
            <person name="Labbe J."/>
            <person name="Martin F.M."/>
        </authorList>
    </citation>
    <scope>NUCLEOTIDE SEQUENCE</scope>
    <source>
        <strain evidence="1">HHB10654</strain>
    </source>
</reference>
<protein>
    <submittedName>
        <fullName evidence="1">Uncharacterized protein</fullName>
    </submittedName>
</protein>
<reference evidence="1" key="1">
    <citation type="submission" date="2021-03" db="EMBL/GenBank/DDBJ databases">
        <authorList>
            <consortium name="DOE Joint Genome Institute"/>
            <person name="Ahrendt S."/>
            <person name="Looney B.P."/>
            <person name="Miyauchi S."/>
            <person name="Morin E."/>
            <person name="Drula E."/>
            <person name="Courty P.E."/>
            <person name="Chicoki N."/>
            <person name="Fauchery L."/>
            <person name="Kohler A."/>
            <person name="Kuo A."/>
            <person name="Labutti K."/>
            <person name="Pangilinan J."/>
            <person name="Lipzen A."/>
            <person name="Riley R."/>
            <person name="Andreopoulos W."/>
            <person name="He G."/>
            <person name="Johnson J."/>
            <person name="Barry K.W."/>
            <person name="Grigoriev I.V."/>
            <person name="Nagy L."/>
            <person name="Hibbett D."/>
            <person name="Henrissat B."/>
            <person name="Matheny P.B."/>
            <person name="Labbe J."/>
            <person name="Martin F."/>
        </authorList>
    </citation>
    <scope>NUCLEOTIDE SEQUENCE</scope>
    <source>
        <strain evidence="1">HHB10654</strain>
    </source>
</reference>
<comment type="caution">
    <text evidence="1">The sequence shown here is derived from an EMBL/GenBank/DDBJ whole genome shotgun (WGS) entry which is preliminary data.</text>
</comment>
<keyword evidence="2" id="KW-1185">Reference proteome</keyword>